<accession>A0A6S4VFA3</accession>
<dbReference type="Proteomes" id="UP000515758">
    <property type="component" value="Chromosome"/>
</dbReference>
<keyword evidence="1" id="KW-0175">Coiled coil</keyword>
<evidence type="ECO:0000313" key="4">
    <source>
        <dbReference type="Proteomes" id="UP000515758"/>
    </source>
</evidence>
<evidence type="ECO:0000313" key="3">
    <source>
        <dbReference type="EMBL" id="BBQ50437.1"/>
    </source>
</evidence>
<protein>
    <recommendedName>
        <fullName evidence="2">DUF4062 domain-containing protein</fullName>
    </recommendedName>
</protein>
<feature type="domain" description="DUF4062" evidence="2">
    <location>
        <begin position="14"/>
        <end position="92"/>
    </location>
</feature>
<gene>
    <name evidence="3" type="ORF">WP2W18E11_34350</name>
</gene>
<reference evidence="3 4" key="1">
    <citation type="submission" date="2019-12" db="EMBL/GenBank/DDBJ databases">
        <title>complete genome sequences of Acinetobacter pittii str. WP2-W18-ESBL-11 isolated from wastewater treatment plant effluent.</title>
        <authorList>
            <person name="Sekizuka T."/>
            <person name="Itokawa K."/>
            <person name="Yatsu K."/>
            <person name="Inamine Y."/>
            <person name="Kuroda M."/>
        </authorList>
    </citation>
    <scope>NUCLEOTIDE SEQUENCE [LARGE SCALE GENOMIC DNA]</scope>
    <source>
        <strain evidence="3 4">WP2-W18-ESBL-11</strain>
    </source>
</reference>
<dbReference type="Pfam" id="PF13271">
    <property type="entry name" value="DUF4062"/>
    <property type="match status" value="1"/>
</dbReference>
<evidence type="ECO:0000256" key="1">
    <source>
        <dbReference type="SAM" id="Coils"/>
    </source>
</evidence>
<proteinExistence type="predicted"/>
<evidence type="ECO:0000259" key="2">
    <source>
        <dbReference type="Pfam" id="PF13271"/>
    </source>
</evidence>
<feature type="coiled-coil region" evidence="1">
    <location>
        <begin position="174"/>
        <end position="201"/>
    </location>
</feature>
<organism evidence="3 4">
    <name type="scientific">Acinetobacter pittii</name>
    <name type="common">Acinetobacter genomosp. 3</name>
    <dbReference type="NCBI Taxonomy" id="48296"/>
    <lineage>
        <taxon>Bacteria</taxon>
        <taxon>Pseudomonadati</taxon>
        <taxon>Pseudomonadota</taxon>
        <taxon>Gammaproteobacteria</taxon>
        <taxon>Moraxellales</taxon>
        <taxon>Moraxellaceae</taxon>
        <taxon>Acinetobacter</taxon>
        <taxon>Acinetobacter calcoaceticus/baumannii complex</taxon>
    </lineage>
</organism>
<dbReference type="InterPro" id="IPR025139">
    <property type="entry name" value="DUF4062"/>
</dbReference>
<dbReference type="EMBL" id="AP021936">
    <property type="protein sequence ID" value="BBQ50437.1"/>
    <property type="molecule type" value="Genomic_DNA"/>
</dbReference>
<sequence length="341" mass="39618">MGRKGIIMLDTRYQIFISTSGRDMQPERMILSQTLVGMGFFAWGLEHRTPLTTTLARRQIDECDYVILLLGSQYGEQSISGVSYLSLEYEYALSQAKPIIVFMHEQPESREIRLQETHPQLKDKFLAFRKKLLLDVNHIFYFKTPRELELAVRLNMPLMVEQHIGQGWVPAHQAHHLEDEIKLLKSKILQLEQQLAESSAQVNEVAPQDVFAFEYQIQAFQDGNFKELKRQRQMTWSQLLSILAKQFETATPEENFGTCLNEYLNQAGLEDARQELPRAHAVACAQINHKALFRIKKQMQSQGWILPIQTEQSYSLWKVTAKAQKLLLSYKWNHRGIRLKA</sequence>
<name>A0A6S4VFA3_ACIPI</name>
<dbReference type="AlphaFoldDB" id="A0A6S4VFA3"/>